<dbReference type="AlphaFoldDB" id="A0A316VC75"/>
<dbReference type="EMBL" id="KZ819604">
    <property type="protein sequence ID" value="PWN33581.1"/>
    <property type="molecule type" value="Genomic_DNA"/>
</dbReference>
<reference evidence="1 2" key="1">
    <citation type="journal article" date="2018" name="Mol. Biol. Evol.">
        <title>Broad Genomic Sampling Reveals a Smut Pathogenic Ancestry of the Fungal Clade Ustilaginomycotina.</title>
        <authorList>
            <person name="Kijpornyongpan T."/>
            <person name="Mondo S.J."/>
            <person name="Barry K."/>
            <person name="Sandor L."/>
            <person name="Lee J."/>
            <person name="Lipzen A."/>
            <person name="Pangilinan J."/>
            <person name="LaButti K."/>
            <person name="Hainaut M."/>
            <person name="Henrissat B."/>
            <person name="Grigoriev I.V."/>
            <person name="Spatafora J.W."/>
            <person name="Aime M.C."/>
        </authorList>
    </citation>
    <scope>NUCLEOTIDE SEQUENCE [LARGE SCALE GENOMIC DNA]</scope>
    <source>
        <strain evidence="1 2">MCA 3882</strain>
    </source>
</reference>
<feature type="non-terminal residue" evidence="1">
    <location>
        <position position="1"/>
    </location>
</feature>
<protein>
    <submittedName>
        <fullName evidence="1">Uncharacterized protein</fullName>
    </submittedName>
</protein>
<evidence type="ECO:0000313" key="2">
    <source>
        <dbReference type="Proteomes" id="UP000245771"/>
    </source>
</evidence>
<organism evidence="1 2">
    <name type="scientific">Meira miltonrushii</name>
    <dbReference type="NCBI Taxonomy" id="1280837"/>
    <lineage>
        <taxon>Eukaryota</taxon>
        <taxon>Fungi</taxon>
        <taxon>Dikarya</taxon>
        <taxon>Basidiomycota</taxon>
        <taxon>Ustilaginomycotina</taxon>
        <taxon>Exobasidiomycetes</taxon>
        <taxon>Exobasidiales</taxon>
        <taxon>Brachybasidiaceae</taxon>
        <taxon>Meira</taxon>
    </lineage>
</organism>
<keyword evidence="2" id="KW-1185">Reference proteome</keyword>
<dbReference type="InParanoid" id="A0A316VC75"/>
<evidence type="ECO:0000313" key="1">
    <source>
        <dbReference type="EMBL" id="PWN33581.1"/>
    </source>
</evidence>
<accession>A0A316VC75</accession>
<gene>
    <name evidence="1" type="ORF">FA14DRAFT_161359</name>
</gene>
<sequence>MYAFSSLRWHTAVVLYATAFYNTAYPILISSGRASSKIEIDTQPLSFTGKKEAT</sequence>
<dbReference type="Proteomes" id="UP000245771">
    <property type="component" value="Unassembled WGS sequence"/>
</dbReference>
<dbReference type="GeneID" id="37020862"/>
<proteinExistence type="predicted"/>
<name>A0A316VC75_9BASI</name>
<dbReference type="RefSeq" id="XP_025353883.1">
    <property type="nucleotide sequence ID" value="XM_025499081.1"/>
</dbReference>